<dbReference type="Pfam" id="PF00309">
    <property type="entry name" value="Sigma54_AID"/>
    <property type="match status" value="1"/>
</dbReference>
<dbReference type="InterPro" id="IPR000394">
    <property type="entry name" value="RNA_pol_sigma_54"/>
</dbReference>
<comment type="caution">
    <text evidence="3">The sequence shown here is derived from an EMBL/GenBank/DDBJ whole genome shotgun (WGS) entry which is preliminary data.</text>
</comment>
<evidence type="ECO:0000256" key="1">
    <source>
        <dbReference type="SAM" id="MobiDB-lite"/>
    </source>
</evidence>
<feature type="domain" description="RNA polymerase sigma factor 54 core-binding" evidence="2">
    <location>
        <begin position="107"/>
        <end position="291"/>
    </location>
</feature>
<dbReference type="GO" id="GO:0016987">
    <property type="term" value="F:sigma factor activity"/>
    <property type="evidence" value="ECO:0007669"/>
    <property type="project" value="InterPro"/>
</dbReference>
<dbReference type="InterPro" id="IPR038709">
    <property type="entry name" value="RpoN_core-bd_sf"/>
</dbReference>
<dbReference type="InterPro" id="IPR007046">
    <property type="entry name" value="RNA_pol_sigma_54_core-bd"/>
</dbReference>
<dbReference type="AlphaFoldDB" id="A0A1F5RGE9"/>
<proteinExistence type="predicted"/>
<dbReference type="PANTHER" id="PTHR32248">
    <property type="entry name" value="RNA POLYMERASE SIGMA-54 FACTOR"/>
    <property type="match status" value="1"/>
</dbReference>
<name>A0A1F5RGE9_9BACT</name>
<feature type="compositionally biased region" description="Basic and acidic residues" evidence="1">
    <location>
        <begin position="59"/>
        <end position="76"/>
    </location>
</feature>
<dbReference type="Pfam" id="PF04963">
    <property type="entry name" value="Sigma54_CBD"/>
    <property type="match status" value="1"/>
</dbReference>
<dbReference type="Gene3D" id="1.10.10.1330">
    <property type="entry name" value="RNA polymerase sigma-54 factor, core-binding domain"/>
    <property type="match status" value="1"/>
</dbReference>
<sequence length="337" mass="38539">MSPTKMGLRQELRQVLAPEMLQLLKLLQLPTLELQQLVRQELEINPLLEEILEEPSSDMQKETEEREEHNEPSPELDRIDWRDYMQEGVDDRYLKNLEPTEEPEGPIIAQKDTFQDYLLFQLRTSAADPQATAIGEYLIGNLSDDGYLTTTLEEVAQALDQDIGAVERALAEVQKLDPPGVCCRDLRECLLIQLGILGQEESLAARIVSGHLDDLVHQRYPVIARALGVLESQVLQARELISSLSPKPGASFTSDQSQYVYPDLVIEKRDGEYLVRTNDQAVPRVRLTTGYRQILSQSRKSSPQDREYVVKRLEAARFIVRMIEQRRRTMSRIMQAI</sequence>
<gene>
    <name evidence="3" type="ORF">A2024_11240</name>
</gene>
<dbReference type="EMBL" id="MFFM01000016">
    <property type="protein sequence ID" value="OGF13492.1"/>
    <property type="molecule type" value="Genomic_DNA"/>
</dbReference>
<evidence type="ECO:0000313" key="3">
    <source>
        <dbReference type="EMBL" id="OGF13492.1"/>
    </source>
</evidence>
<dbReference type="GO" id="GO:0001216">
    <property type="term" value="F:DNA-binding transcription activator activity"/>
    <property type="evidence" value="ECO:0007669"/>
    <property type="project" value="InterPro"/>
</dbReference>
<protein>
    <recommendedName>
        <fullName evidence="2">RNA polymerase sigma factor 54 core-binding domain-containing protein</fullName>
    </recommendedName>
</protein>
<evidence type="ECO:0000313" key="4">
    <source>
        <dbReference type="Proteomes" id="UP000177230"/>
    </source>
</evidence>
<dbReference type="GO" id="GO:0003677">
    <property type="term" value="F:DNA binding"/>
    <property type="evidence" value="ECO:0007669"/>
    <property type="project" value="InterPro"/>
</dbReference>
<accession>A0A1F5RGE9</accession>
<reference evidence="3 4" key="1">
    <citation type="journal article" date="2016" name="Nat. Commun.">
        <title>Thousands of microbial genomes shed light on interconnected biogeochemical processes in an aquifer system.</title>
        <authorList>
            <person name="Anantharaman K."/>
            <person name="Brown C.T."/>
            <person name="Hug L.A."/>
            <person name="Sharon I."/>
            <person name="Castelle C.J."/>
            <person name="Probst A.J."/>
            <person name="Thomas B.C."/>
            <person name="Singh A."/>
            <person name="Wilkins M.J."/>
            <person name="Karaoz U."/>
            <person name="Brodie E.L."/>
            <person name="Williams K.H."/>
            <person name="Hubbard S.S."/>
            <person name="Banfield J.F."/>
        </authorList>
    </citation>
    <scope>NUCLEOTIDE SEQUENCE [LARGE SCALE GENOMIC DNA]</scope>
</reference>
<organism evidence="3 4">
    <name type="scientific">Candidatus Edwardsbacteria bacterium GWF2_54_11</name>
    <dbReference type="NCBI Taxonomy" id="1817851"/>
    <lineage>
        <taxon>Bacteria</taxon>
        <taxon>Candidatus Edwardsiibacteriota</taxon>
    </lineage>
</organism>
<evidence type="ECO:0000259" key="2">
    <source>
        <dbReference type="Pfam" id="PF04963"/>
    </source>
</evidence>
<feature type="region of interest" description="Disordered" evidence="1">
    <location>
        <begin position="49"/>
        <end position="76"/>
    </location>
</feature>
<dbReference type="PANTHER" id="PTHR32248:SF4">
    <property type="entry name" value="RNA POLYMERASE SIGMA-54 FACTOR"/>
    <property type="match status" value="1"/>
</dbReference>
<dbReference type="Proteomes" id="UP000177230">
    <property type="component" value="Unassembled WGS sequence"/>
</dbReference>
<feature type="non-terminal residue" evidence="3">
    <location>
        <position position="337"/>
    </location>
</feature>
<dbReference type="GO" id="GO:0006352">
    <property type="term" value="P:DNA-templated transcription initiation"/>
    <property type="evidence" value="ECO:0007669"/>
    <property type="project" value="InterPro"/>
</dbReference>